<proteinExistence type="predicted"/>
<dbReference type="OrthoDB" id="6088415at2759"/>
<name>A0A8S3S4M2_MYTED</name>
<dbReference type="AlphaFoldDB" id="A0A8S3S4M2"/>
<evidence type="ECO:0000313" key="2">
    <source>
        <dbReference type="EMBL" id="CAG2213968.1"/>
    </source>
</evidence>
<sequence>MAKADYNIERDEVTILSKHSFCGTGRGLLVLFQYCLYIETYNRDAPENKLQLEIPASLSIINLPHFNDSVLHRSHLTDKSIENIVTKKFINNLNSSEEKAEEAKHGNSESASDKNETDKQSSEDLSSVSVLLQSQNQDEEENEETNRHWEENTNISNESTECTKVLIDASTNTDIPVETGLHHEEKI</sequence>
<dbReference type="EMBL" id="CAJPWZ010001396">
    <property type="protein sequence ID" value="CAG2213968.1"/>
    <property type="molecule type" value="Genomic_DNA"/>
</dbReference>
<feature type="compositionally biased region" description="Basic and acidic residues" evidence="1">
    <location>
        <begin position="96"/>
        <end position="122"/>
    </location>
</feature>
<dbReference type="Proteomes" id="UP000683360">
    <property type="component" value="Unassembled WGS sequence"/>
</dbReference>
<reference evidence="2" key="1">
    <citation type="submission" date="2021-03" db="EMBL/GenBank/DDBJ databases">
        <authorList>
            <person name="Bekaert M."/>
        </authorList>
    </citation>
    <scope>NUCLEOTIDE SEQUENCE</scope>
</reference>
<gene>
    <name evidence="2" type="ORF">MEDL_27859</name>
</gene>
<feature type="region of interest" description="Disordered" evidence="1">
    <location>
        <begin position="96"/>
        <end position="161"/>
    </location>
</feature>
<organism evidence="2 3">
    <name type="scientific">Mytilus edulis</name>
    <name type="common">Blue mussel</name>
    <dbReference type="NCBI Taxonomy" id="6550"/>
    <lineage>
        <taxon>Eukaryota</taxon>
        <taxon>Metazoa</taxon>
        <taxon>Spiralia</taxon>
        <taxon>Lophotrochozoa</taxon>
        <taxon>Mollusca</taxon>
        <taxon>Bivalvia</taxon>
        <taxon>Autobranchia</taxon>
        <taxon>Pteriomorphia</taxon>
        <taxon>Mytilida</taxon>
        <taxon>Mytiloidea</taxon>
        <taxon>Mytilidae</taxon>
        <taxon>Mytilinae</taxon>
        <taxon>Mytilus</taxon>
    </lineage>
</organism>
<comment type="caution">
    <text evidence="2">The sequence shown here is derived from an EMBL/GenBank/DDBJ whole genome shotgun (WGS) entry which is preliminary data.</text>
</comment>
<evidence type="ECO:0000313" key="3">
    <source>
        <dbReference type="Proteomes" id="UP000683360"/>
    </source>
</evidence>
<keyword evidence="3" id="KW-1185">Reference proteome</keyword>
<accession>A0A8S3S4M2</accession>
<evidence type="ECO:0000256" key="1">
    <source>
        <dbReference type="SAM" id="MobiDB-lite"/>
    </source>
</evidence>
<protein>
    <submittedName>
        <fullName evidence="2">Uncharacterized protein</fullName>
    </submittedName>
</protein>
<feature type="compositionally biased region" description="Low complexity" evidence="1">
    <location>
        <begin position="123"/>
        <end position="135"/>
    </location>
</feature>